<dbReference type="Gene3D" id="3.30.390.30">
    <property type="match status" value="1"/>
</dbReference>
<evidence type="ECO:0000256" key="9">
    <source>
        <dbReference type="RuleBase" id="RU003691"/>
    </source>
</evidence>
<feature type="domain" description="FAD/NAD(P)-binding" evidence="11">
    <location>
        <begin position="23"/>
        <end position="333"/>
    </location>
</feature>
<dbReference type="InterPro" id="IPR023753">
    <property type="entry name" value="FAD/NAD-binding_dom"/>
</dbReference>
<gene>
    <name evidence="12" type="primary">rclA</name>
    <name evidence="12" type="ORF">GCM10023198_20870</name>
</gene>
<keyword evidence="8 9" id="KW-0676">Redox-active center</keyword>
<organism evidence="12 13">
    <name type="scientific">Promicromonospora umidemergens</name>
    <dbReference type="NCBI Taxonomy" id="629679"/>
    <lineage>
        <taxon>Bacteria</taxon>
        <taxon>Bacillati</taxon>
        <taxon>Actinomycetota</taxon>
        <taxon>Actinomycetes</taxon>
        <taxon>Micrococcales</taxon>
        <taxon>Promicromonosporaceae</taxon>
        <taxon>Promicromonospora</taxon>
    </lineage>
</organism>
<accession>A0ABP8X415</accession>
<reference evidence="13" key="1">
    <citation type="journal article" date="2019" name="Int. J. Syst. Evol. Microbiol.">
        <title>The Global Catalogue of Microorganisms (GCM) 10K type strain sequencing project: providing services to taxonomists for standard genome sequencing and annotation.</title>
        <authorList>
            <consortium name="The Broad Institute Genomics Platform"/>
            <consortium name="The Broad Institute Genome Sequencing Center for Infectious Disease"/>
            <person name="Wu L."/>
            <person name="Ma J."/>
        </authorList>
    </citation>
    <scope>NUCLEOTIDE SEQUENCE [LARGE SCALE GENOMIC DNA]</scope>
    <source>
        <strain evidence="13">JCM 17975</strain>
    </source>
</reference>
<dbReference type="RefSeq" id="WP_253866902.1">
    <property type="nucleotide sequence ID" value="NZ_BAABHM010000011.1"/>
</dbReference>
<evidence type="ECO:0000256" key="7">
    <source>
        <dbReference type="ARBA" id="ARBA00023157"/>
    </source>
</evidence>
<dbReference type="Gene3D" id="3.50.50.60">
    <property type="entry name" value="FAD/NAD(P)-binding domain"/>
    <property type="match status" value="2"/>
</dbReference>
<keyword evidence="13" id="KW-1185">Reference proteome</keyword>
<dbReference type="PANTHER" id="PTHR43014">
    <property type="entry name" value="MERCURIC REDUCTASE"/>
    <property type="match status" value="1"/>
</dbReference>
<evidence type="ECO:0000313" key="13">
    <source>
        <dbReference type="Proteomes" id="UP001500843"/>
    </source>
</evidence>
<comment type="cofactor">
    <cofactor evidence="1">
        <name>FAD</name>
        <dbReference type="ChEBI" id="CHEBI:57692"/>
    </cofactor>
</comment>
<dbReference type="InterPro" id="IPR001100">
    <property type="entry name" value="Pyr_nuc-diS_OxRdtase"/>
</dbReference>
<dbReference type="Pfam" id="PF07992">
    <property type="entry name" value="Pyr_redox_2"/>
    <property type="match status" value="1"/>
</dbReference>
<dbReference type="InterPro" id="IPR036188">
    <property type="entry name" value="FAD/NAD-bd_sf"/>
</dbReference>
<dbReference type="InterPro" id="IPR016156">
    <property type="entry name" value="FAD/NAD-linked_Rdtase_dimer_sf"/>
</dbReference>
<dbReference type="InterPro" id="IPR004099">
    <property type="entry name" value="Pyr_nucl-diS_OxRdtase_dimer"/>
</dbReference>
<keyword evidence="5" id="KW-0521">NADP</keyword>
<comment type="similarity">
    <text evidence="2 9">Belongs to the class-I pyridine nucleotide-disulfide oxidoreductase family.</text>
</comment>
<evidence type="ECO:0000256" key="1">
    <source>
        <dbReference type="ARBA" id="ARBA00001974"/>
    </source>
</evidence>
<comment type="caution">
    <text evidence="12">The sequence shown here is derived from an EMBL/GenBank/DDBJ whole genome shotgun (WGS) entry which is preliminary data.</text>
</comment>
<evidence type="ECO:0000256" key="3">
    <source>
        <dbReference type="ARBA" id="ARBA00022630"/>
    </source>
</evidence>
<keyword evidence="4 9" id="KW-0274">FAD</keyword>
<keyword evidence="7" id="KW-1015">Disulfide bond</keyword>
<keyword evidence="6 9" id="KW-0560">Oxidoreductase</keyword>
<name>A0ABP8X415_9MICO</name>
<sequence>MADRTDLTSTPLPAGLPAELDVDLAVIGFGKGGKTLAAAMAGRGARVVMIEQSDQMYGGTCINIGCVPTKALVHDAEHGADSLPGPTRYHRAAQRTETLTAMMRGKNFAMLDTRESVTVITGTATFADPHTLRVQAGDDTLHVTARTIVINTGADPEVPPVPGLSESTHVVTSTGLLARAERPDDLVVIGGGYVAVEFASMHAAFGANVTLLERGERILRTEDDDIAAAAAEILIEAGVTIRTGTSVTHIEDDDACALVRYTDQDGAEQIVRADTVLAAVGRRPHTTGLGLDAAGIETDDRGAVVVDEHLRTTQPHVYAVGDVNGGPQFTYVSLDDYRIVLDHLVGEGRRTTADRKAVALALFMTPPLARVGLTEAEARASGRPLLVARRQVADMATVPRARIVHDPRGMMKAVVDAETDQVLGVTMLSHDSHETINTVALAMRHGITAGELRDEIYTHPSMTEAFNDLFANLRPDDERG</sequence>
<protein>
    <submittedName>
        <fullName evidence="12">Reactive chlorine resistance oxidoreductase RclA</fullName>
    </submittedName>
</protein>
<keyword evidence="3 9" id="KW-0285">Flavoprotein</keyword>
<evidence type="ECO:0000256" key="6">
    <source>
        <dbReference type="ARBA" id="ARBA00023002"/>
    </source>
</evidence>
<evidence type="ECO:0000256" key="8">
    <source>
        <dbReference type="ARBA" id="ARBA00023284"/>
    </source>
</evidence>
<evidence type="ECO:0000313" key="12">
    <source>
        <dbReference type="EMBL" id="GAA4700026.1"/>
    </source>
</evidence>
<dbReference type="PIRSF" id="PIRSF000350">
    <property type="entry name" value="Mercury_reductase_MerA"/>
    <property type="match status" value="1"/>
</dbReference>
<evidence type="ECO:0000256" key="4">
    <source>
        <dbReference type="ARBA" id="ARBA00022827"/>
    </source>
</evidence>
<dbReference type="PROSITE" id="PS00076">
    <property type="entry name" value="PYRIDINE_REDOX_1"/>
    <property type="match status" value="1"/>
</dbReference>
<dbReference type="Pfam" id="PF02852">
    <property type="entry name" value="Pyr_redox_dim"/>
    <property type="match status" value="1"/>
</dbReference>
<evidence type="ECO:0000259" key="11">
    <source>
        <dbReference type="Pfam" id="PF07992"/>
    </source>
</evidence>
<evidence type="ECO:0000256" key="5">
    <source>
        <dbReference type="ARBA" id="ARBA00022857"/>
    </source>
</evidence>
<dbReference type="SUPFAM" id="SSF55424">
    <property type="entry name" value="FAD/NAD-linked reductases, dimerisation (C-terminal) domain"/>
    <property type="match status" value="1"/>
</dbReference>
<proteinExistence type="inferred from homology"/>
<dbReference type="EMBL" id="BAABHM010000011">
    <property type="protein sequence ID" value="GAA4700026.1"/>
    <property type="molecule type" value="Genomic_DNA"/>
</dbReference>
<dbReference type="PRINTS" id="PR00411">
    <property type="entry name" value="PNDRDTASEI"/>
</dbReference>
<evidence type="ECO:0000256" key="2">
    <source>
        <dbReference type="ARBA" id="ARBA00007532"/>
    </source>
</evidence>
<dbReference type="Proteomes" id="UP001500843">
    <property type="component" value="Unassembled WGS sequence"/>
</dbReference>
<dbReference type="InterPro" id="IPR012999">
    <property type="entry name" value="Pyr_OxRdtase_I_AS"/>
</dbReference>
<feature type="domain" description="Pyridine nucleotide-disulphide oxidoreductase dimerisation" evidence="10">
    <location>
        <begin position="359"/>
        <end position="468"/>
    </location>
</feature>
<dbReference type="PANTHER" id="PTHR43014:SF4">
    <property type="entry name" value="PYRIDINE NUCLEOTIDE-DISULFIDE OXIDOREDUCTASE RCLA-RELATED"/>
    <property type="match status" value="1"/>
</dbReference>
<evidence type="ECO:0000259" key="10">
    <source>
        <dbReference type="Pfam" id="PF02852"/>
    </source>
</evidence>
<dbReference type="SUPFAM" id="SSF51905">
    <property type="entry name" value="FAD/NAD(P)-binding domain"/>
    <property type="match status" value="1"/>
</dbReference>
<dbReference type="PRINTS" id="PR00368">
    <property type="entry name" value="FADPNR"/>
</dbReference>